<reference evidence="2 3" key="1">
    <citation type="journal article" date="2018" name="Sci. Rep.">
        <title>Genomic signatures of local adaptation to the degree of environmental predictability in rotifers.</title>
        <authorList>
            <person name="Franch-Gras L."/>
            <person name="Hahn C."/>
            <person name="Garcia-Roger E.M."/>
            <person name="Carmona M.J."/>
            <person name="Serra M."/>
            <person name="Gomez A."/>
        </authorList>
    </citation>
    <scope>NUCLEOTIDE SEQUENCE [LARGE SCALE GENOMIC DNA]</scope>
    <source>
        <strain evidence="2">HYR1</strain>
    </source>
</reference>
<keyword evidence="1" id="KW-0472">Membrane</keyword>
<evidence type="ECO:0000313" key="3">
    <source>
        <dbReference type="Proteomes" id="UP000276133"/>
    </source>
</evidence>
<keyword evidence="1" id="KW-0812">Transmembrane</keyword>
<keyword evidence="1" id="KW-1133">Transmembrane helix</keyword>
<organism evidence="2 3">
    <name type="scientific">Brachionus plicatilis</name>
    <name type="common">Marine rotifer</name>
    <name type="synonym">Brachionus muelleri</name>
    <dbReference type="NCBI Taxonomy" id="10195"/>
    <lineage>
        <taxon>Eukaryota</taxon>
        <taxon>Metazoa</taxon>
        <taxon>Spiralia</taxon>
        <taxon>Gnathifera</taxon>
        <taxon>Rotifera</taxon>
        <taxon>Eurotatoria</taxon>
        <taxon>Monogononta</taxon>
        <taxon>Pseudotrocha</taxon>
        <taxon>Ploima</taxon>
        <taxon>Brachionidae</taxon>
        <taxon>Brachionus</taxon>
    </lineage>
</organism>
<accession>A0A3M7R7T1</accession>
<feature type="transmembrane region" description="Helical" evidence="1">
    <location>
        <begin position="46"/>
        <end position="65"/>
    </location>
</feature>
<name>A0A3M7R7T1_BRAPC</name>
<keyword evidence="3" id="KW-1185">Reference proteome</keyword>
<comment type="caution">
    <text evidence="2">The sequence shown here is derived from an EMBL/GenBank/DDBJ whole genome shotgun (WGS) entry which is preliminary data.</text>
</comment>
<dbReference type="EMBL" id="REGN01003998">
    <property type="protein sequence ID" value="RNA19672.1"/>
    <property type="molecule type" value="Genomic_DNA"/>
</dbReference>
<proteinExistence type="predicted"/>
<evidence type="ECO:0000313" key="2">
    <source>
        <dbReference type="EMBL" id="RNA19672.1"/>
    </source>
</evidence>
<gene>
    <name evidence="2" type="ORF">BpHYR1_000876</name>
</gene>
<evidence type="ECO:0000256" key="1">
    <source>
        <dbReference type="SAM" id="Phobius"/>
    </source>
</evidence>
<protein>
    <submittedName>
        <fullName evidence="2">Uncharacterized protein</fullName>
    </submittedName>
</protein>
<dbReference type="AlphaFoldDB" id="A0A3M7R7T1"/>
<feature type="transmembrane region" description="Helical" evidence="1">
    <location>
        <begin position="12"/>
        <end position="34"/>
    </location>
</feature>
<sequence>MSSDSLIDGNILFTNSIIAFPKSAIFSFANCLWIESWLKFTGSSTAVTVFEAAPPLCLFLSFLSMSS</sequence>
<dbReference type="Proteomes" id="UP000276133">
    <property type="component" value="Unassembled WGS sequence"/>
</dbReference>